<evidence type="ECO:0000313" key="14">
    <source>
        <dbReference type="Proteomes" id="UP001241748"/>
    </source>
</evidence>
<proteinExistence type="inferred from homology"/>
<gene>
    <name evidence="11 13" type="primary">trpB</name>
    <name evidence="13" type="ORF">P5G62_017875</name>
</gene>
<comment type="catalytic activity">
    <reaction evidence="10 11">
        <text>(1S,2R)-1-C-(indol-3-yl)glycerol 3-phosphate + L-serine = D-glyceraldehyde 3-phosphate + L-tryptophan + H2O</text>
        <dbReference type="Rhea" id="RHEA:10532"/>
        <dbReference type="ChEBI" id="CHEBI:15377"/>
        <dbReference type="ChEBI" id="CHEBI:33384"/>
        <dbReference type="ChEBI" id="CHEBI:57912"/>
        <dbReference type="ChEBI" id="CHEBI:58866"/>
        <dbReference type="ChEBI" id="CHEBI:59776"/>
        <dbReference type="EC" id="4.2.1.20"/>
    </reaction>
</comment>
<dbReference type="CDD" id="cd06446">
    <property type="entry name" value="Trp-synth_B"/>
    <property type="match status" value="1"/>
</dbReference>
<dbReference type="EC" id="4.2.1.20" evidence="11"/>
<accession>A0ABV4YVY4</accession>
<dbReference type="InterPro" id="IPR006654">
    <property type="entry name" value="Trp_synth_beta"/>
</dbReference>
<dbReference type="Proteomes" id="UP001241748">
    <property type="component" value="Unassembled WGS sequence"/>
</dbReference>
<evidence type="ECO:0000256" key="1">
    <source>
        <dbReference type="ARBA" id="ARBA00001933"/>
    </source>
</evidence>
<evidence type="ECO:0000256" key="8">
    <source>
        <dbReference type="ARBA" id="ARBA00023141"/>
    </source>
</evidence>
<keyword evidence="14" id="KW-1185">Reference proteome</keyword>
<evidence type="ECO:0000256" key="7">
    <source>
        <dbReference type="ARBA" id="ARBA00022898"/>
    </source>
</evidence>
<feature type="domain" description="Tryptophan synthase beta chain-like PALP" evidence="12">
    <location>
        <begin position="58"/>
        <end position="372"/>
    </location>
</feature>
<dbReference type="GO" id="GO:0004834">
    <property type="term" value="F:tryptophan synthase activity"/>
    <property type="evidence" value="ECO:0007669"/>
    <property type="project" value="UniProtKB-EC"/>
</dbReference>
<keyword evidence="8 11" id="KW-0057">Aromatic amino acid biosynthesis</keyword>
<dbReference type="InterPro" id="IPR036052">
    <property type="entry name" value="TrpB-like_PALP_sf"/>
</dbReference>
<dbReference type="PIRSF" id="PIRSF001413">
    <property type="entry name" value="Trp_syn_beta"/>
    <property type="match status" value="1"/>
</dbReference>
<dbReference type="SUPFAM" id="SSF53686">
    <property type="entry name" value="Tryptophan synthase beta subunit-like PLP-dependent enzymes"/>
    <property type="match status" value="1"/>
</dbReference>
<dbReference type="PANTHER" id="PTHR48077:SF3">
    <property type="entry name" value="TRYPTOPHAN SYNTHASE"/>
    <property type="match status" value="1"/>
</dbReference>
<evidence type="ECO:0000256" key="6">
    <source>
        <dbReference type="ARBA" id="ARBA00022822"/>
    </source>
</evidence>
<keyword evidence="9 11" id="KW-0456">Lyase</keyword>
<comment type="function">
    <text evidence="11">The beta subunit is responsible for the synthesis of L-tryptophan from indole and L-serine.</text>
</comment>
<feature type="modified residue" description="N6-(pyridoxal phosphate)lysine" evidence="11">
    <location>
        <position position="91"/>
    </location>
</feature>
<dbReference type="PROSITE" id="PS00168">
    <property type="entry name" value="TRP_SYNTHASE_BETA"/>
    <property type="match status" value="1"/>
</dbReference>
<dbReference type="PANTHER" id="PTHR48077">
    <property type="entry name" value="TRYPTOPHAN SYNTHASE-RELATED"/>
    <property type="match status" value="1"/>
</dbReference>
<keyword evidence="5 11" id="KW-0028">Amino-acid biosynthesis</keyword>
<dbReference type="NCBIfam" id="TIGR00263">
    <property type="entry name" value="trpB"/>
    <property type="match status" value="1"/>
</dbReference>
<dbReference type="RefSeq" id="WP_306072380.1">
    <property type="nucleotide sequence ID" value="NZ_JAROBZ020000001.1"/>
</dbReference>
<reference evidence="13 14" key="1">
    <citation type="submission" date="2024-05" db="EMBL/GenBank/DDBJ databases">
        <authorList>
            <person name="Venkateswaran K."/>
        </authorList>
    </citation>
    <scope>NUCLEOTIDE SEQUENCE [LARGE SCALE GENOMIC DNA]</scope>
    <source>
        <strain evidence="13 14">179-C4-2-HS</strain>
    </source>
</reference>
<organism evidence="13 14">
    <name type="scientific">Neobacillus driksii</name>
    <dbReference type="NCBI Taxonomy" id="3035913"/>
    <lineage>
        <taxon>Bacteria</taxon>
        <taxon>Bacillati</taxon>
        <taxon>Bacillota</taxon>
        <taxon>Bacilli</taxon>
        <taxon>Bacillales</taxon>
        <taxon>Bacillaceae</taxon>
        <taxon>Neobacillus</taxon>
    </lineage>
</organism>
<evidence type="ECO:0000256" key="11">
    <source>
        <dbReference type="HAMAP-Rule" id="MF_00133"/>
    </source>
</evidence>
<comment type="subunit">
    <text evidence="4 11">Tetramer of two alpha and two beta chains.</text>
</comment>
<evidence type="ECO:0000259" key="12">
    <source>
        <dbReference type="Pfam" id="PF00291"/>
    </source>
</evidence>
<dbReference type="InterPro" id="IPR001926">
    <property type="entry name" value="TrpB-like_PALP"/>
</dbReference>
<dbReference type="InterPro" id="IPR023026">
    <property type="entry name" value="Trp_synth_beta/beta-like"/>
</dbReference>
<evidence type="ECO:0000256" key="5">
    <source>
        <dbReference type="ARBA" id="ARBA00022605"/>
    </source>
</evidence>
<evidence type="ECO:0000256" key="3">
    <source>
        <dbReference type="ARBA" id="ARBA00009982"/>
    </source>
</evidence>
<comment type="cofactor">
    <cofactor evidence="1 11">
        <name>pyridoxal 5'-phosphate</name>
        <dbReference type="ChEBI" id="CHEBI:597326"/>
    </cofactor>
</comment>
<sequence>MEKVSVESRGYFGKFGGSFVPEELQLVMNELETQFLKFKDDPDFIEELNYYLKEYVGRENPLTFAENLTKQMGGAKIYLKREDLNHTGAHKINNAIGQILLAKRMGAKRIIAETGAGQHGVATATACAMFGMECIIYMGKLDTERQALNVFRMELLGAKVVPVEKGQGRLKDAVDEALADLVQNYQNTFYLLGSAVGPHPYPSMVKYFQAIISEESKRQIIEKEGKLPTAVIACAGGGSNAIGAFAHYIDEKYVRLIGVEPKEAPTLTQGTPAVIHGFKCLTLLDENGNPQPTYSIAAGLDYPGVGPEHSHLKTSGRAEYVTVSGQEALEAFLLLSKTEGIIPALESSHAVAYAIKLAKDLPKDDVLIVNLSGRGDKDVEQVFNMLKK</sequence>
<evidence type="ECO:0000313" key="13">
    <source>
        <dbReference type="EMBL" id="MFB3168995.1"/>
    </source>
</evidence>
<evidence type="ECO:0000256" key="2">
    <source>
        <dbReference type="ARBA" id="ARBA00004733"/>
    </source>
</evidence>
<evidence type="ECO:0000256" key="10">
    <source>
        <dbReference type="ARBA" id="ARBA00049047"/>
    </source>
</evidence>
<dbReference type="EMBL" id="JAROBZ020000001">
    <property type="protein sequence ID" value="MFB3168995.1"/>
    <property type="molecule type" value="Genomic_DNA"/>
</dbReference>
<comment type="caution">
    <text evidence="13">The sequence shown here is derived from an EMBL/GenBank/DDBJ whole genome shotgun (WGS) entry which is preliminary data.</text>
</comment>
<comment type="pathway">
    <text evidence="2 11">Amino-acid biosynthesis; L-tryptophan biosynthesis; L-tryptophan from chorismate: step 5/5.</text>
</comment>
<evidence type="ECO:0000256" key="9">
    <source>
        <dbReference type="ARBA" id="ARBA00023239"/>
    </source>
</evidence>
<keyword evidence="6 11" id="KW-0822">Tryptophan biosynthesis</keyword>
<dbReference type="InterPro" id="IPR006653">
    <property type="entry name" value="Trp_synth_b_CS"/>
</dbReference>
<evidence type="ECO:0000256" key="4">
    <source>
        <dbReference type="ARBA" id="ARBA00011270"/>
    </source>
</evidence>
<dbReference type="Pfam" id="PF00291">
    <property type="entry name" value="PALP"/>
    <property type="match status" value="1"/>
</dbReference>
<dbReference type="Gene3D" id="3.40.50.1100">
    <property type="match status" value="2"/>
</dbReference>
<comment type="similarity">
    <text evidence="3 11">Belongs to the TrpB family.</text>
</comment>
<protein>
    <recommendedName>
        <fullName evidence="11">Tryptophan synthase beta chain</fullName>
        <ecNumber evidence="11">4.2.1.20</ecNumber>
    </recommendedName>
</protein>
<keyword evidence="7 11" id="KW-0663">Pyridoxal phosphate</keyword>
<name>A0ABV4YVY4_9BACI</name>
<dbReference type="HAMAP" id="MF_00133">
    <property type="entry name" value="Trp_synth_beta"/>
    <property type="match status" value="1"/>
</dbReference>